<evidence type="ECO:0000256" key="1">
    <source>
        <dbReference type="SAM" id="MobiDB-lite"/>
    </source>
</evidence>
<sequence precursor="true">MTCAVVRVGIGAYVMALTTAVHAATPITLPFADFGFQTGSGMDLPLPPPPQVARPDLTQMRLVIIKPQRPHGCDQEESRPQAGERRQAVIEARTGAAPKPTRLG</sequence>
<dbReference type="RefSeq" id="WP_157899889.1">
    <property type="nucleotide sequence ID" value="NZ_CP015136.1"/>
</dbReference>
<accession>A0A143PYK5</accession>
<protein>
    <submittedName>
        <fullName evidence="3">Uncharacterized protein</fullName>
    </submittedName>
</protein>
<feature type="region of interest" description="Disordered" evidence="1">
    <location>
        <begin position="68"/>
        <end position="104"/>
    </location>
</feature>
<dbReference type="EMBL" id="CP015136">
    <property type="protein sequence ID" value="AMY12904.1"/>
    <property type="molecule type" value="Genomic_DNA"/>
</dbReference>
<feature type="compositionally biased region" description="Basic and acidic residues" evidence="1">
    <location>
        <begin position="71"/>
        <end position="88"/>
    </location>
</feature>
<feature type="chain" id="PRO_5007512150" evidence="2">
    <location>
        <begin position="24"/>
        <end position="104"/>
    </location>
</feature>
<evidence type="ECO:0000256" key="2">
    <source>
        <dbReference type="SAM" id="SignalP"/>
    </source>
</evidence>
<gene>
    <name evidence="3" type="ORF">LuPra_06188</name>
</gene>
<dbReference type="Proteomes" id="UP000076079">
    <property type="component" value="Chromosome"/>
</dbReference>
<evidence type="ECO:0000313" key="4">
    <source>
        <dbReference type="Proteomes" id="UP000076079"/>
    </source>
</evidence>
<organism evidence="3 4">
    <name type="scientific">Luteitalea pratensis</name>
    <dbReference type="NCBI Taxonomy" id="1855912"/>
    <lineage>
        <taxon>Bacteria</taxon>
        <taxon>Pseudomonadati</taxon>
        <taxon>Acidobacteriota</taxon>
        <taxon>Vicinamibacteria</taxon>
        <taxon>Vicinamibacterales</taxon>
        <taxon>Vicinamibacteraceae</taxon>
        <taxon>Luteitalea</taxon>
    </lineage>
</organism>
<feature type="signal peptide" evidence="2">
    <location>
        <begin position="1"/>
        <end position="23"/>
    </location>
</feature>
<keyword evidence="4" id="KW-1185">Reference proteome</keyword>
<reference evidence="3 4" key="1">
    <citation type="journal article" date="2016" name="Genome Announc.">
        <title>First Complete Genome Sequence of a Subdivision 6 Acidobacterium Strain.</title>
        <authorList>
            <person name="Huang S."/>
            <person name="Vieira S."/>
            <person name="Bunk B."/>
            <person name="Riedel T."/>
            <person name="Sproer C."/>
            <person name="Overmann J."/>
        </authorList>
    </citation>
    <scope>NUCLEOTIDE SEQUENCE [LARGE SCALE GENOMIC DNA]</scope>
    <source>
        <strain evidence="4">DSM 100886 HEG_-6_39</strain>
    </source>
</reference>
<dbReference type="STRING" id="1855912.LuPra_06188"/>
<reference evidence="4" key="2">
    <citation type="submission" date="2016-04" db="EMBL/GenBank/DDBJ databases">
        <title>First Complete Genome Sequence of a Subdivision 6 Acidobacterium.</title>
        <authorList>
            <person name="Huang S."/>
            <person name="Vieira S."/>
            <person name="Bunk B."/>
            <person name="Riedel T."/>
            <person name="Sproeer C."/>
            <person name="Overmann J."/>
        </authorList>
    </citation>
    <scope>NUCLEOTIDE SEQUENCE [LARGE SCALE GENOMIC DNA]</scope>
    <source>
        <strain evidence="4">DSM 100886 HEG_-6_39</strain>
    </source>
</reference>
<evidence type="ECO:0000313" key="3">
    <source>
        <dbReference type="EMBL" id="AMY12904.1"/>
    </source>
</evidence>
<dbReference type="KEGG" id="abac:LuPra_06188"/>
<keyword evidence="2" id="KW-0732">Signal</keyword>
<dbReference type="AlphaFoldDB" id="A0A143PYK5"/>
<name>A0A143PYK5_LUTPR</name>
<proteinExistence type="predicted"/>